<evidence type="ECO:0000313" key="1">
    <source>
        <dbReference type="EMBL" id="CAD2185725.1"/>
    </source>
</evidence>
<name>A0A6V7WFI2_MELEN</name>
<comment type="caution">
    <text evidence="1">The sequence shown here is derived from an EMBL/GenBank/DDBJ whole genome shotgun (WGS) entry which is preliminary data.</text>
</comment>
<reference evidence="1 2" key="1">
    <citation type="submission" date="2020-08" db="EMBL/GenBank/DDBJ databases">
        <authorList>
            <person name="Koutsovoulos G."/>
            <person name="Danchin GJ E."/>
        </authorList>
    </citation>
    <scope>NUCLEOTIDE SEQUENCE [LARGE SCALE GENOMIC DNA]</scope>
</reference>
<accession>A0A6V7WFI2</accession>
<sequence>MKYNFINIFLKIIEFLYKIIKICEDIGKAVQCLNTLFLLLQPFLVPILKIRN</sequence>
<protein>
    <submittedName>
        <fullName evidence="1">Uncharacterized protein</fullName>
    </submittedName>
</protein>
<evidence type="ECO:0000313" key="2">
    <source>
        <dbReference type="Proteomes" id="UP000580250"/>
    </source>
</evidence>
<dbReference type="EMBL" id="CAJEWN010000557">
    <property type="protein sequence ID" value="CAD2185725.1"/>
    <property type="molecule type" value="Genomic_DNA"/>
</dbReference>
<organism evidence="1 2">
    <name type="scientific">Meloidogyne enterolobii</name>
    <name type="common">Root-knot nematode worm</name>
    <name type="synonym">Meloidogyne mayaguensis</name>
    <dbReference type="NCBI Taxonomy" id="390850"/>
    <lineage>
        <taxon>Eukaryota</taxon>
        <taxon>Metazoa</taxon>
        <taxon>Ecdysozoa</taxon>
        <taxon>Nematoda</taxon>
        <taxon>Chromadorea</taxon>
        <taxon>Rhabditida</taxon>
        <taxon>Tylenchina</taxon>
        <taxon>Tylenchomorpha</taxon>
        <taxon>Tylenchoidea</taxon>
        <taxon>Meloidogynidae</taxon>
        <taxon>Meloidogyninae</taxon>
        <taxon>Meloidogyne</taxon>
    </lineage>
</organism>
<gene>
    <name evidence="1" type="ORF">MENT_LOCUS38171</name>
</gene>
<dbReference type="Proteomes" id="UP000580250">
    <property type="component" value="Unassembled WGS sequence"/>
</dbReference>
<proteinExistence type="predicted"/>
<dbReference type="AlphaFoldDB" id="A0A6V7WFI2"/>